<reference evidence="1 2" key="1">
    <citation type="submission" date="2022-06" db="EMBL/GenBank/DDBJ databases">
        <title>New Species of the Genus Actinoplanes, ActinopZanes ferrugineus.</title>
        <authorList>
            <person name="Ding P."/>
        </authorList>
    </citation>
    <scope>NUCLEOTIDE SEQUENCE [LARGE SCALE GENOMIC DNA]</scope>
    <source>
        <strain evidence="1 2">TRM88003</strain>
    </source>
</reference>
<dbReference type="Proteomes" id="UP001523369">
    <property type="component" value="Unassembled WGS sequence"/>
</dbReference>
<dbReference type="RefSeq" id="WP_253240190.1">
    <property type="nucleotide sequence ID" value="NZ_JAMYJR010000028.1"/>
</dbReference>
<dbReference type="Gene3D" id="1.10.490.10">
    <property type="entry name" value="Globins"/>
    <property type="match status" value="1"/>
</dbReference>
<dbReference type="SUPFAM" id="SSF46458">
    <property type="entry name" value="Globin-like"/>
    <property type="match status" value="1"/>
</dbReference>
<protein>
    <submittedName>
        <fullName evidence="1">Group III truncated hemoglobin</fullName>
    </submittedName>
</protein>
<dbReference type="InterPro" id="IPR009050">
    <property type="entry name" value="Globin-like_sf"/>
</dbReference>
<gene>
    <name evidence="1" type="ORF">M1L60_26295</name>
</gene>
<proteinExistence type="predicted"/>
<dbReference type="InterPro" id="IPR012292">
    <property type="entry name" value="Globin/Proto"/>
</dbReference>
<dbReference type="CDD" id="cd08916">
    <property type="entry name" value="TrHb3_P"/>
    <property type="match status" value="1"/>
</dbReference>
<comment type="caution">
    <text evidence="1">The sequence shown here is derived from an EMBL/GenBank/DDBJ whole genome shotgun (WGS) entry which is preliminary data.</text>
</comment>
<organism evidence="1 2">
    <name type="scientific">Paractinoplanes aksuensis</name>
    <dbReference type="NCBI Taxonomy" id="2939490"/>
    <lineage>
        <taxon>Bacteria</taxon>
        <taxon>Bacillati</taxon>
        <taxon>Actinomycetota</taxon>
        <taxon>Actinomycetes</taxon>
        <taxon>Micromonosporales</taxon>
        <taxon>Micromonosporaceae</taxon>
        <taxon>Paractinoplanes</taxon>
    </lineage>
</organism>
<evidence type="ECO:0000313" key="1">
    <source>
        <dbReference type="EMBL" id="MCO8274116.1"/>
    </source>
</evidence>
<accession>A0ABT1DVN3</accession>
<sequence>MAQDLAGRPDVQELVGAFYRQAFADPLIGPIFTDIARMDLEAHMPIMCDFWETALFRTGSYKRNALQLHFALDNKFQLEPQHFARWVELWGRAVDERFAGPKAELAKRQAERIAGAMHRRLSQRRLQWPAA</sequence>
<keyword evidence="2" id="KW-1185">Reference proteome</keyword>
<name>A0ABT1DVN3_9ACTN</name>
<evidence type="ECO:0000313" key="2">
    <source>
        <dbReference type="Proteomes" id="UP001523369"/>
    </source>
</evidence>
<dbReference type="EMBL" id="JAMYJR010000028">
    <property type="protein sequence ID" value="MCO8274116.1"/>
    <property type="molecule type" value="Genomic_DNA"/>
</dbReference>